<evidence type="ECO:0000256" key="2">
    <source>
        <dbReference type="PROSITE-ProRule" id="PRU01282"/>
    </source>
</evidence>
<dbReference type="PANTHER" id="PTHR30041">
    <property type="entry name" value="ARSENATE REDUCTASE"/>
    <property type="match status" value="1"/>
</dbReference>
<dbReference type="Pfam" id="PF03960">
    <property type="entry name" value="ArsC"/>
    <property type="match status" value="1"/>
</dbReference>
<comment type="caution">
    <text evidence="3">The sequence shown here is derived from an EMBL/GenBank/DDBJ whole genome shotgun (WGS) entry which is preliminary data.</text>
</comment>
<dbReference type="PANTHER" id="PTHR30041:SF8">
    <property type="entry name" value="PROTEIN YFFB"/>
    <property type="match status" value="1"/>
</dbReference>
<dbReference type="InterPro" id="IPR036249">
    <property type="entry name" value="Thioredoxin-like_sf"/>
</dbReference>
<protein>
    <submittedName>
        <fullName evidence="3">ArsC family reductase</fullName>
    </submittedName>
</protein>
<keyword evidence="4" id="KW-1185">Reference proteome</keyword>
<organism evidence="3 4">
    <name type="scientific">Martelella alba</name>
    <dbReference type="NCBI Taxonomy" id="2590451"/>
    <lineage>
        <taxon>Bacteria</taxon>
        <taxon>Pseudomonadati</taxon>
        <taxon>Pseudomonadota</taxon>
        <taxon>Alphaproteobacteria</taxon>
        <taxon>Hyphomicrobiales</taxon>
        <taxon>Aurantimonadaceae</taxon>
        <taxon>Martelella</taxon>
    </lineage>
</organism>
<dbReference type="InterPro" id="IPR006504">
    <property type="entry name" value="Tscrpt_reg_Spx/MgsR"/>
</dbReference>
<dbReference type="RefSeq" id="WP_136989767.1">
    <property type="nucleotide sequence ID" value="NZ_SZPQ01000010.1"/>
</dbReference>
<dbReference type="Gene3D" id="3.40.30.10">
    <property type="entry name" value="Glutaredoxin"/>
    <property type="match status" value="1"/>
</dbReference>
<dbReference type="PROSITE" id="PS51353">
    <property type="entry name" value="ARSC"/>
    <property type="match status" value="1"/>
</dbReference>
<dbReference type="NCBIfam" id="TIGR01617">
    <property type="entry name" value="arsC_related"/>
    <property type="match status" value="1"/>
</dbReference>
<dbReference type="NCBIfam" id="NF008107">
    <property type="entry name" value="PRK10853.1"/>
    <property type="match status" value="1"/>
</dbReference>
<accession>A0ABY2SNI1</accession>
<dbReference type="EMBL" id="SZPQ01000010">
    <property type="protein sequence ID" value="TKI06662.1"/>
    <property type="molecule type" value="Genomic_DNA"/>
</dbReference>
<sequence>MHDQEASLTLYGIKNCDTIKKARRWLDDRQLAYRFHDYRVDGVDAGLLRRFMAQAGWQTLLNTRGVTWRRLDEQRRAQVNDVESALQLMLEQPAVIKRPVLLRDDGELRVGFDPEQYRSFTVQEV</sequence>
<evidence type="ECO:0000256" key="1">
    <source>
        <dbReference type="ARBA" id="ARBA00007198"/>
    </source>
</evidence>
<evidence type="ECO:0000313" key="3">
    <source>
        <dbReference type="EMBL" id="TKI06662.1"/>
    </source>
</evidence>
<name>A0ABY2SNI1_9HYPH</name>
<comment type="similarity">
    <text evidence="1 2">Belongs to the ArsC family.</text>
</comment>
<gene>
    <name evidence="3" type="ORF">FCN80_08670</name>
</gene>
<evidence type="ECO:0000313" key="4">
    <source>
        <dbReference type="Proteomes" id="UP000305202"/>
    </source>
</evidence>
<reference evidence="3 4" key="1">
    <citation type="submission" date="2019-04" db="EMBL/GenBank/DDBJ databases">
        <authorList>
            <person name="Li M."/>
            <person name="Gao C."/>
        </authorList>
    </citation>
    <scope>NUCLEOTIDE SEQUENCE [LARGE SCALE GENOMIC DNA]</scope>
    <source>
        <strain evidence="3 4">BGMRC 2031</strain>
    </source>
</reference>
<dbReference type="SUPFAM" id="SSF52833">
    <property type="entry name" value="Thioredoxin-like"/>
    <property type="match status" value="1"/>
</dbReference>
<proteinExistence type="inferred from homology"/>
<dbReference type="CDD" id="cd03035">
    <property type="entry name" value="ArsC_Yffb"/>
    <property type="match status" value="1"/>
</dbReference>
<dbReference type="InterPro" id="IPR006660">
    <property type="entry name" value="Arsenate_reductase-like"/>
</dbReference>
<dbReference type="Proteomes" id="UP000305202">
    <property type="component" value="Unassembled WGS sequence"/>
</dbReference>